<dbReference type="RefSeq" id="WP_058708402.1">
    <property type="nucleotide sequence ID" value="NZ_LDSI01000020.1"/>
</dbReference>
<evidence type="ECO:0000313" key="2">
    <source>
        <dbReference type="EMBL" id="KTS96120.1"/>
    </source>
</evidence>
<reference evidence="2 3" key="1">
    <citation type="journal article" date="2016" name="Front. Microbiol.">
        <title>Genomic Resource of Rice Seed Associated Bacteria.</title>
        <authorList>
            <person name="Midha S."/>
            <person name="Bansal K."/>
            <person name="Sharma S."/>
            <person name="Kumar N."/>
            <person name="Patil P.P."/>
            <person name="Chaudhry V."/>
            <person name="Patil P.B."/>
        </authorList>
    </citation>
    <scope>NUCLEOTIDE SEQUENCE [LARGE SCALE GENOMIC DNA]</scope>
    <source>
        <strain evidence="2 3">RSA13</strain>
    </source>
</reference>
<dbReference type="Gene3D" id="3.40.50.2000">
    <property type="entry name" value="Glycogen Phosphorylase B"/>
    <property type="match status" value="1"/>
</dbReference>
<sequence length="399" mass="45634">MKKIAIVSSFSESCGNAYFTHVLIDSMTAKGYQVECVGLNLLLTQSANKKVRAKAERHINELCNKLKEYDGVNIQFEAGLYGTMPGDIVERTIKLLRANPNTSITLHSPRLIQDNATEREAIKMALKLKLRSAMRMYFGSLRANISMKVNEKVIRFVARNNINTIVHTNRAKEQIELLFDYKNVEVHPLKFVDSDIQTNDSILKEIKSNYGFDENNKIIGVFGFVNEYKGHSLAIKALTQLPANYKLMFFGRQHPQTIKNNELVNKYIETLQLQVKKLRLENRVFFMGEYGNEDFINLASSVDFVWLPYVENGQDGSGIASICFDVSKRVLCSSSFAFDELFKIVKKYNNYARFDIGNYMELATKTRYFMPQSLPSDTTPDRDYTLSSQADLYINKSVK</sequence>
<dbReference type="InterPro" id="IPR001296">
    <property type="entry name" value="Glyco_trans_1"/>
</dbReference>
<dbReference type="EMBL" id="LDSI01000020">
    <property type="protein sequence ID" value="KTS96120.1"/>
    <property type="molecule type" value="Genomic_DNA"/>
</dbReference>
<organism evidence="2 3">
    <name type="scientific">Pantoea stewartii</name>
    <dbReference type="NCBI Taxonomy" id="66269"/>
    <lineage>
        <taxon>Bacteria</taxon>
        <taxon>Pseudomonadati</taxon>
        <taxon>Pseudomonadota</taxon>
        <taxon>Gammaproteobacteria</taxon>
        <taxon>Enterobacterales</taxon>
        <taxon>Erwiniaceae</taxon>
        <taxon>Pantoea</taxon>
    </lineage>
</organism>
<dbReference type="Pfam" id="PF00534">
    <property type="entry name" value="Glycos_transf_1"/>
    <property type="match status" value="1"/>
</dbReference>
<protein>
    <recommendedName>
        <fullName evidence="1">Glycosyl transferase family 1 domain-containing protein</fullName>
    </recommendedName>
</protein>
<feature type="domain" description="Glycosyl transferase family 1" evidence="1">
    <location>
        <begin position="205"/>
        <end position="308"/>
    </location>
</feature>
<name>A0AB34VF96_9GAMM</name>
<gene>
    <name evidence="2" type="ORF">RSA13_14835</name>
</gene>
<evidence type="ECO:0000259" key="1">
    <source>
        <dbReference type="Pfam" id="PF00534"/>
    </source>
</evidence>
<comment type="caution">
    <text evidence="2">The sequence shown here is derived from an EMBL/GenBank/DDBJ whole genome shotgun (WGS) entry which is preliminary data.</text>
</comment>
<accession>A0AB34VF96</accession>
<dbReference type="SUPFAM" id="SSF53756">
    <property type="entry name" value="UDP-Glycosyltransferase/glycogen phosphorylase"/>
    <property type="match status" value="1"/>
</dbReference>
<dbReference type="AlphaFoldDB" id="A0AB34VF96"/>
<evidence type="ECO:0000313" key="3">
    <source>
        <dbReference type="Proteomes" id="UP000072520"/>
    </source>
</evidence>
<dbReference type="Proteomes" id="UP000072520">
    <property type="component" value="Unassembled WGS sequence"/>
</dbReference>
<proteinExistence type="predicted"/>
<dbReference type="GO" id="GO:0016757">
    <property type="term" value="F:glycosyltransferase activity"/>
    <property type="evidence" value="ECO:0007669"/>
    <property type="project" value="InterPro"/>
</dbReference>